<sequence length="392" mass="44543">MSHSPEQARAPPPSALAAVVATFPPPPSSTESTSRRRGRPRKYETPEDRLAEKNRRRRERERARKAGEDPIDVPARPSNYTAPKPYDRDYGKYDIADPEAITARDVVVDWLAEDETYLKWLGAATFMDKAVLTKQIQDKLAEHGMLERDASSLRQHIGILMKGCEDAKRFETDGTSTNIPISDTKRFNYLLSTGITQEEAYIRFRWPYYQKLKHLAKQVSLPPPPVYPQPLATQQSASSTPRPSAQTDSHDFSQPMDFGNDDGGAMNVDHTWDDKDSSSAASPPAFDPSQRSRPAPFPSTAAPQESTAARAEMLAIERERWELEKQQARQKLELEKEQLRRADKIQEQESHIQLVKMFRGLIADGLTKNQAGRVVWRENWTAIRKEMDQDEE</sequence>
<comment type="caution">
    <text evidence="1">The sequence shown here is derived from an EMBL/GenBank/DDBJ whole genome shotgun (WGS) entry which is preliminary data.</text>
</comment>
<proteinExistence type="predicted"/>
<reference evidence="1" key="1">
    <citation type="submission" date="2023-04" db="EMBL/GenBank/DDBJ databases">
        <title>Draft Genome sequencing of Naganishia species isolated from polar environments using Oxford Nanopore Technology.</title>
        <authorList>
            <person name="Leo P."/>
            <person name="Venkateswaran K."/>
        </authorList>
    </citation>
    <scope>NUCLEOTIDE SEQUENCE</scope>
    <source>
        <strain evidence="1">MNA-CCFEE 5262</strain>
    </source>
</reference>
<organism evidence="1 2">
    <name type="scientific">Naganishia adeliensis</name>
    <dbReference type="NCBI Taxonomy" id="92952"/>
    <lineage>
        <taxon>Eukaryota</taxon>
        <taxon>Fungi</taxon>
        <taxon>Dikarya</taxon>
        <taxon>Basidiomycota</taxon>
        <taxon>Agaricomycotina</taxon>
        <taxon>Tremellomycetes</taxon>
        <taxon>Filobasidiales</taxon>
        <taxon>Filobasidiaceae</taxon>
        <taxon>Naganishia</taxon>
    </lineage>
</organism>
<evidence type="ECO:0000313" key="2">
    <source>
        <dbReference type="Proteomes" id="UP001230649"/>
    </source>
</evidence>
<name>A0ACC2W0F5_9TREE</name>
<keyword evidence="2" id="KW-1185">Reference proteome</keyword>
<dbReference type="EMBL" id="JASBWS010000049">
    <property type="protein sequence ID" value="KAJ9105204.1"/>
    <property type="molecule type" value="Genomic_DNA"/>
</dbReference>
<gene>
    <name evidence="1" type="ORF">QFC20_004339</name>
</gene>
<dbReference type="Proteomes" id="UP001230649">
    <property type="component" value="Unassembled WGS sequence"/>
</dbReference>
<evidence type="ECO:0000313" key="1">
    <source>
        <dbReference type="EMBL" id="KAJ9105204.1"/>
    </source>
</evidence>
<accession>A0ACC2W0F5</accession>
<protein>
    <submittedName>
        <fullName evidence="1">Uncharacterized protein</fullName>
    </submittedName>
</protein>